<dbReference type="Pfam" id="PF00877">
    <property type="entry name" value="NLPC_P60"/>
    <property type="match status" value="1"/>
</dbReference>
<feature type="compositionally biased region" description="Basic and acidic residues" evidence="5">
    <location>
        <begin position="236"/>
        <end position="247"/>
    </location>
</feature>
<feature type="region of interest" description="Disordered" evidence="5">
    <location>
        <begin position="1"/>
        <end position="115"/>
    </location>
</feature>
<keyword evidence="6" id="KW-0472">Membrane</keyword>
<evidence type="ECO:0000256" key="3">
    <source>
        <dbReference type="ARBA" id="ARBA00022801"/>
    </source>
</evidence>
<dbReference type="PROSITE" id="PS51935">
    <property type="entry name" value="NLPC_P60"/>
    <property type="match status" value="1"/>
</dbReference>
<feature type="compositionally biased region" description="Polar residues" evidence="5">
    <location>
        <begin position="93"/>
        <end position="111"/>
    </location>
</feature>
<dbReference type="AlphaFoldDB" id="A0A7K3MAB3"/>
<dbReference type="CDD" id="cd12797">
    <property type="entry name" value="M23_peptidase"/>
    <property type="match status" value="1"/>
</dbReference>
<accession>A0A7K3MAB3</accession>
<organism evidence="8 9">
    <name type="scientific">Phytoactinopolyspora mesophila</name>
    <dbReference type="NCBI Taxonomy" id="2650750"/>
    <lineage>
        <taxon>Bacteria</taxon>
        <taxon>Bacillati</taxon>
        <taxon>Actinomycetota</taxon>
        <taxon>Actinomycetes</taxon>
        <taxon>Jiangellales</taxon>
        <taxon>Jiangellaceae</taxon>
        <taxon>Phytoactinopolyspora</taxon>
    </lineage>
</organism>
<evidence type="ECO:0000256" key="2">
    <source>
        <dbReference type="ARBA" id="ARBA00022670"/>
    </source>
</evidence>
<comment type="caution">
    <text evidence="8">The sequence shown here is derived from an EMBL/GenBank/DDBJ whole genome shotgun (WGS) entry which is preliminary data.</text>
</comment>
<dbReference type="Gene3D" id="2.70.70.10">
    <property type="entry name" value="Glucose Permease (Domain IIA)"/>
    <property type="match status" value="1"/>
</dbReference>
<evidence type="ECO:0000256" key="1">
    <source>
        <dbReference type="ARBA" id="ARBA00007074"/>
    </source>
</evidence>
<keyword evidence="2" id="KW-0645">Protease</keyword>
<reference evidence="8 9" key="1">
    <citation type="submission" date="2019-11" db="EMBL/GenBank/DDBJ databases">
        <authorList>
            <person name="Li X.-J."/>
            <person name="Feng X.-M."/>
        </authorList>
    </citation>
    <scope>NUCLEOTIDE SEQUENCE [LARGE SCALE GENOMIC DNA]</scope>
    <source>
        <strain evidence="8 9">XMNu-373</strain>
    </source>
</reference>
<dbReference type="InterPro" id="IPR051202">
    <property type="entry name" value="Peptidase_C40"/>
</dbReference>
<protein>
    <submittedName>
        <fullName evidence="8">Peptidoglycan DD-metalloendopeptidase family protein</fullName>
    </submittedName>
</protein>
<dbReference type="PANTHER" id="PTHR47053:SF1">
    <property type="entry name" value="MUREIN DD-ENDOPEPTIDASE MEPH-RELATED"/>
    <property type="match status" value="1"/>
</dbReference>
<sequence>MVCSVATGKGAKPGRSKAGGLLGRVSRRLGSPRNASKRGKGRTDRARAARQRPGSRGTPRGQSARGDDRATQQHGSSDGAMAQQGRSGDRQTARTSGQRSEPTQGRGSASRKNARAGVGALKGLARGTAKGAKKGGHVGAVLGGVKGAFSGGGTRGIAVLLVVVLLISAAPGLFLIVVMGALMSSVSASSQLAEGSVQVAGEDGVENAQTTLDAAHAYDVPWELISAVRRVQSGESELRPPGDHDPELDPDEFEPDDETWVVPLPEGSYRVGSGFGQPGRLWSLGYHMGQDFVAARGTPILAAHQGLVITAGQGPDSGWAGLYVEIDHGNGLTGVYAHASHIADGLVPGVVVQSGDQIAAVGSTGNTTGPHLHFELRLRGTPVDPLRYLRGIPAASGGDDLEGGVVRGAGHFWGPYRIDADALDELGVEYERAENLTWSSGQIGHWLAAGWSEHARPRASRTLSAGVALTSGEGASLDNKSAEAVATRDAYVAAIAELPVRGAGRDFAERVYDTAMAWHLGESSGETSPDGPDDGVVCYVGDGETVTGTTTRGEKVVIGEGQLAHAAVVVQTALGMDELGAAGEHAMVTAVMTGLQESSLRNLANLKVPESLEHPHDGLGRDYDSVNVFQQRAYANNSAWGSVDQLMIPAHAAAAFFGRAEGARAPGLLDVPGWEKTRPGALAQKVQVSAHPDAYDKWEPVAAKVVGVALGIECDTGDPPSDGDDREVLVAAAMDQLGVPYVWGGGDENGPTDGGFDCSGLTVYAYAQIGQRLPRTSAEQWERVRSSADGHVGTAAELTRGDLVFFDTGRTVGVDHVGIYLGEGEMVHAPRPGKEVEVVDIMSGYYAERFVGGGVP</sequence>
<gene>
    <name evidence="8" type="ORF">F7O44_24470</name>
</gene>
<keyword evidence="6" id="KW-0812">Transmembrane</keyword>
<evidence type="ECO:0000256" key="5">
    <source>
        <dbReference type="SAM" id="MobiDB-lite"/>
    </source>
</evidence>
<dbReference type="EMBL" id="WLZY01000010">
    <property type="protein sequence ID" value="NDL60233.1"/>
    <property type="molecule type" value="Genomic_DNA"/>
</dbReference>
<dbReference type="InterPro" id="IPR000064">
    <property type="entry name" value="NLP_P60_dom"/>
</dbReference>
<evidence type="ECO:0000256" key="6">
    <source>
        <dbReference type="SAM" id="Phobius"/>
    </source>
</evidence>
<evidence type="ECO:0000259" key="7">
    <source>
        <dbReference type="PROSITE" id="PS51935"/>
    </source>
</evidence>
<dbReference type="SUPFAM" id="SSF51261">
    <property type="entry name" value="Duplicated hybrid motif"/>
    <property type="match status" value="1"/>
</dbReference>
<proteinExistence type="inferred from homology"/>
<evidence type="ECO:0000313" key="9">
    <source>
        <dbReference type="Proteomes" id="UP000460435"/>
    </source>
</evidence>
<feature type="domain" description="NlpC/P60" evidence="7">
    <location>
        <begin position="723"/>
        <end position="856"/>
    </location>
</feature>
<keyword evidence="3" id="KW-0378">Hydrolase</keyword>
<feature type="transmembrane region" description="Helical" evidence="6">
    <location>
        <begin position="156"/>
        <end position="183"/>
    </location>
</feature>
<keyword evidence="6" id="KW-1133">Transmembrane helix</keyword>
<dbReference type="PANTHER" id="PTHR47053">
    <property type="entry name" value="MUREIN DD-ENDOPEPTIDASE MEPH-RELATED"/>
    <property type="match status" value="1"/>
</dbReference>
<dbReference type="GO" id="GO:0008234">
    <property type="term" value="F:cysteine-type peptidase activity"/>
    <property type="evidence" value="ECO:0007669"/>
    <property type="project" value="UniProtKB-KW"/>
</dbReference>
<name>A0A7K3MAB3_9ACTN</name>
<dbReference type="InterPro" id="IPR016047">
    <property type="entry name" value="M23ase_b-sheet_dom"/>
</dbReference>
<dbReference type="GO" id="GO:0006508">
    <property type="term" value="P:proteolysis"/>
    <property type="evidence" value="ECO:0007669"/>
    <property type="project" value="UniProtKB-KW"/>
</dbReference>
<dbReference type="InterPro" id="IPR011055">
    <property type="entry name" value="Dup_hybrid_motif"/>
</dbReference>
<dbReference type="Gene3D" id="3.90.1720.10">
    <property type="entry name" value="endopeptidase domain like (from Nostoc punctiforme)"/>
    <property type="match status" value="1"/>
</dbReference>
<comment type="similarity">
    <text evidence="1">Belongs to the peptidase C40 family.</text>
</comment>
<feature type="region of interest" description="Disordered" evidence="5">
    <location>
        <begin position="233"/>
        <end position="253"/>
    </location>
</feature>
<dbReference type="SUPFAM" id="SSF54001">
    <property type="entry name" value="Cysteine proteinases"/>
    <property type="match status" value="1"/>
</dbReference>
<evidence type="ECO:0000313" key="8">
    <source>
        <dbReference type="EMBL" id="NDL60233.1"/>
    </source>
</evidence>
<evidence type="ECO:0000256" key="4">
    <source>
        <dbReference type="ARBA" id="ARBA00022807"/>
    </source>
</evidence>
<keyword evidence="4" id="KW-0788">Thiol protease</keyword>
<keyword evidence="9" id="KW-1185">Reference proteome</keyword>
<dbReference type="InterPro" id="IPR038765">
    <property type="entry name" value="Papain-like_cys_pep_sf"/>
</dbReference>
<dbReference type="Proteomes" id="UP000460435">
    <property type="component" value="Unassembled WGS sequence"/>
</dbReference>
<dbReference type="Pfam" id="PF01551">
    <property type="entry name" value="Peptidase_M23"/>
    <property type="match status" value="1"/>
</dbReference>